<protein>
    <submittedName>
        <fullName evidence="1">Uncharacterized protein</fullName>
    </submittedName>
</protein>
<dbReference type="AlphaFoldDB" id="A0A7S3FXI4"/>
<gene>
    <name evidence="1" type="ORF">SRAS04492_LOCUS4151</name>
</gene>
<name>A0A7S3FXI4_9SPIT</name>
<evidence type="ECO:0000313" key="1">
    <source>
        <dbReference type="EMBL" id="CAE0232353.1"/>
    </source>
</evidence>
<dbReference type="EMBL" id="HBIA01008203">
    <property type="protein sequence ID" value="CAE0232353.1"/>
    <property type="molecule type" value="Transcribed_RNA"/>
</dbReference>
<accession>A0A7S3FXI4</accession>
<sequence length="110" mass="12425">MGEGGDQQSAVDQIQKLEILMRKLKKGVMIGGKVPVGDRIASTEEALHKVMENDKQIKKAFEYISGLDKGVEKEEEGEKFTHEQKEKALDFTKKMSYELINLSKQIADLK</sequence>
<organism evidence="1">
    <name type="scientific">Strombidium rassoulzadegani</name>
    <dbReference type="NCBI Taxonomy" id="1082188"/>
    <lineage>
        <taxon>Eukaryota</taxon>
        <taxon>Sar</taxon>
        <taxon>Alveolata</taxon>
        <taxon>Ciliophora</taxon>
        <taxon>Intramacronucleata</taxon>
        <taxon>Spirotrichea</taxon>
        <taxon>Oligotrichia</taxon>
        <taxon>Strombidiidae</taxon>
        <taxon>Strombidium</taxon>
    </lineage>
</organism>
<proteinExistence type="predicted"/>
<reference evidence="1" key="1">
    <citation type="submission" date="2021-01" db="EMBL/GenBank/DDBJ databases">
        <authorList>
            <person name="Corre E."/>
            <person name="Pelletier E."/>
            <person name="Niang G."/>
            <person name="Scheremetjew M."/>
            <person name="Finn R."/>
            <person name="Kale V."/>
            <person name="Holt S."/>
            <person name="Cochrane G."/>
            <person name="Meng A."/>
            <person name="Brown T."/>
            <person name="Cohen L."/>
        </authorList>
    </citation>
    <scope>NUCLEOTIDE SEQUENCE</scope>
    <source>
        <strain evidence="1">Ras09</strain>
    </source>
</reference>